<evidence type="ECO:0000313" key="1">
    <source>
        <dbReference type="EMBL" id="GME22016.1"/>
    </source>
</evidence>
<reference evidence="1" key="1">
    <citation type="submission" date="2024-09" db="EMBL/GenBank/DDBJ databases">
        <title>Draft Genome Sequences of Neofusicoccum parvum.</title>
        <authorList>
            <person name="Ashida A."/>
            <person name="Camagna M."/>
            <person name="Tanaka A."/>
            <person name="Takemoto D."/>
        </authorList>
    </citation>
    <scope>NUCLEOTIDE SEQUENCE</scope>
    <source>
        <strain evidence="1">PPO83</strain>
    </source>
</reference>
<comment type="caution">
    <text evidence="1">The sequence shown here is derived from an EMBL/GenBank/DDBJ whole genome shotgun (WGS) entry which is preliminary data.</text>
</comment>
<evidence type="ECO:0000313" key="2">
    <source>
        <dbReference type="Proteomes" id="UP001165186"/>
    </source>
</evidence>
<dbReference type="EMBL" id="BSXG01000001">
    <property type="protein sequence ID" value="GME22016.1"/>
    <property type="molecule type" value="Genomic_DNA"/>
</dbReference>
<organism evidence="1 2">
    <name type="scientific">Neofusicoccum parvum</name>
    <dbReference type="NCBI Taxonomy" id="310453"/>
    <lineage>
        <taxon>Eukaryota</taxon>
        <taxon>Fungi</taxon>
        <taxon>Dikarya</taxon>
        <taxon>Ascomycota</taxon>
        <taxon>Pezizomycotina</taxon>
        <taxon>Dothideomycetes</taxon>
        <taxon>Dothideomycetes incertae sedis</taxon>
        <taxon>Botryosphaeriales</taxon>
        <taxon>Botryosphaeriaceae</taxon>
        <taxon>Neofusicoccum</taxon>
    </lineage>
</organism>
<gene>
    <name evidence="1" type="primary">g12304</name>
    <name evidence="1" type="ORF">NpPPO83_00012304</name>
</gene>
<name>A0ACB5RNC6_9PEZI</name>
<proteinExistence type="predicted"/>
<sequence>MSAITFPDAALRHPSGRQQPAGSRTPGYTSSAAPSLFDHDPEKSDTAHLDNPSAVSIRNSPLPEEPNWPKEVKAWTTLAACFFLMFNSWGLVNAYGTFASYYKDVLLPDADALYFNLFGATECFMVLILSGVVGRLLDAGYYRHLIGVGTFLVTLSFMMLSISNGGGEWEEGSIGLIWLTHGFLAGLGMSCFFVSSSQIAATWFHKRKSLAIGIVASGASISGLIYPIMLRFLTTSIGFNNAVRCVAGLIGLTALFSLLFAVPNPKHIYRKPESWKDHRVWVDFEAFRYKPFVWFTASISFLFLGFYPVFFNLEEWAANRGFGYKEGILRTSGPGQHKPLTAGLATYYMLAIMNAMSTFGRVGAAWASDHYGAVQVHTVVTGVSSLLVLVLWTLTPNFKVTMVFIAFFGVFSGSVIGLPPASMAYILGKEPHRQAKLGQWTGMMYTAAGIPSLIGPIIAGSLISKFDTYLTVQLWSGACLLLSTACMAVTVLYKRREAAGTYTPNQSDGSSDEEGPAATDGFRIGRATSTSNNSSRTVSSGVSSVREPRHHHPGAGAGGGGGDRRGGQQSDTDDEITKKKTKDDEKE</sequence>
<dbReference type="Proteomes" id="UP001165186">
    <property type="component" value="Unassembled WGS sequence"/>
</dbReference>
<keyword evidence="2" id="KW-1185">Reference proteome</keyword>
<protein>
    <submittedName>
        <fullName evidence="1">Major facilitator superfamily</fullName>
    </submittedName>
</protein>
<accession>A0ACB5RNC6</accession>